<dbReference type="Proteomes" id="UP000316196">
    <property type="component" value="Unassembled WGS sequence"/>
</dbReference>
<accession>A0A542ZT08</accession>
<dbReference type="Pfam" id="PF21813">
    <property type="entry name" value="DUF6882"/>
    <property type="match status" value="1"/>
</dbReference>
<keyword evidence="2" id="KW-1185">Reference proteome</keyword>
<gene>
    <name evidence="1" type="ORF">FB460_1228</name>
</gene>
<evidence type="ECO:0000313" key="1">
    <source>
        <dbReference type="EMBL" id="TQL63416.1"/>
    </source>
</evidence>
<dbReference type="RefSeq" id="WP_142093139.1">
    <property type="nucleotide sequence ID" value="NZ_BAAAMD010000002.1"/>
</dbReference>
<sequence>MALTYENVVDDSILLHFEAQNAFADFVTEQTGGGSEEVKVDLEKQQITFIPKLHKRDELVCRAHLIGSVAADPHSAMWGWNNPQFVGQPIVKLSERIRGFGESNGIAELSNGEIPLPDETDTHHAANRMAAVGCRITGMPVAHIVGAGSTAVVFALDPVGFTLGQPDGVSFPRVVIGPIQEGGWVNDHRRAVQGYAQARNIPHGWAPGFTGIQLRFPQGPVTVDFDEQGRISTVNAQLSAPEER</sequence>
<name>A0A542ZT08_9ACTN</name>
<reference evidence="1 2" key="1">
    <citation type="submission" date="2019-06" db="EMBL/GenBank/DDBJ databases">
        <title>Sequencing the genomes of 1000 actinobacteria strains.</title>
        <authorList>
            <person name="Klenk H.-P."/>
        </authorList>
    </citation>
    <scope>NUCLEOTIDE SEQUENCE [LARGE SCALE GENOMIC DNA]</scope>
    <source>
        <strain evidence="1 2">DSM 8251</strain>
    </source>
</reference>
<protein>
    <submittedName>
        <fullName evidence="1">Uncharacterized protein</fullName>
    </submittedName>
</protein>
<dbReference type="AlphaFoldDB" id="A0A542ZT08"/>
<comment type="caution">
    <text evidence="1">The sequence shown here is derived from an EMBL/GenBank/DDBJ whole genome shotgun (WGS) entry which is preliminary data.</text>
</comment>
<proteinExistence type="predicted"/>
<dbReference type="OrthoDB" id="7859927at2"/>
<organism evidence="1 2">
    <name type="scientific">Propioniferax innocua</name>
    <dbReference type="NCBI Taxonomy" id="1753"/>
    <lineage>
        <taxon>Bacteria</taxon>
        <taxon>Bacillati</taxon>
        <taxon>Actinomycetota</taxon>
        <taxon>Actinomycetes</taxon>
        <taxon>Propionibacteriales</taxon>
        <taxon>Propionibacteriaceae</taxon>
        <taxon>Propioniferax</taxon>
    </lineage>
</organism>
<dbReference type="EMBL" id="VFOR01000001">
    <property type="protein sequence ID" value="TQL63416.1"/>
    <property type="molecule type" value="Genomic_DNA"/>
</dbReference>
<evidence type="ECO:0000313" key="2">
    <source>
        <dbReference type="Proteomes" id="UP000316196"/>
    </source>
</evidence>
<dbReference type="InterPro" id="IPR049249">
    <property type="entry name" value="DUF6882"/>
</dbReference>